<keyword evidence="2" id="KW-0238">DNA-binding</keyword>
<accession>A0ABW7UMH3</accession>
<dbReference type="SUPFAM" id="SSF46894">
    <property type="entry name" value="C-terminal effector domain of the bipartite response regulators"/>
    <property type="match status" value="1"/>
</dbReference>
<dbReference type="PRINTS" id="PR00038">
    <property type="entry name" value="HTHLUXR"/>
</dbReference>
<comment type="caution">
    <text evidence="6">The sequence shown here is derived from an EMBL/GenBank/DDBJ whole genome shotgun (WGS) entry which is preliminary data.</text>
</comment>
<evidence type="ECO:0000256" key="4">
    <source>
        <dbReference type="SAM" id="MobiDB-lite"/>
    </source>
</evidence>
<keyword evidence="7" id="KW-1185">Reference proteome</keyword>
<name>A0ABW7UMH3_9ACTN</name>
<evidence type="ECO:0000313" key="7">
    <source>
        <dbReference type="Proteomes" id="UP001611548"/>
    </source>
</evidence>
<keyword evidence="1" id="KW-0805">Transcription regulation</keyword>
<feature type="region of interest" description="Disordered" evidence="4">
    <location>
        <begin position="394"/>
        <end position="449"/>
    </location>
</feature>
<gene>
    <name evidence="6" type="ORF">ACH429_06895</name>
</gene>
<dbReference type="InterPro" id="IPR016032">
    <property type="entry name" value="Sig_transdc_resp-reg_C-effctor"/>
</dbReference>
<dbReference type="PROSITE" id="PS50043">
    <property type="entry name" value="HTH_LUXR_2"/>
    <property type="match status" value="1"/>
</dbReference>
<dbReference type="RefSeq" id="WP_398718104.1">
    <property type="nucleotide sequence ID" value="NZ_JBIRWE010000002.1"/>
</dbReference>
<protein>
    <submittedName>
        <fullName evidence="6">LuxR C-terminal-related transcriptional regulator</fullName>
    </submittedName>
</protein>
<feature type="compositionally biased region" description="Low complexity" evidence="4">
    <location>
        <begin position="435"/>
        <end position="449"/>
    </location>
</feature>
<evidence type="ECO:0000313" key="6">
    <source>
        <dbReference type="EMBL" id="MFI1963851.1"/>
    </source>
</evidence>
<evidence type="ECO:0000256" key="3">
    <source>
        <dbReference type="ARBA" id="ARBA00023163"/>
    </source>
</evidence>
<reference evidence="6 7" key="1">
    <citation type="submission" date="2024-10" db="EMBL/GenBank/DDBJ databases">
        <title>The Natural Products Discovery Center: Release of the First 8490 Sequenced Strains for Exploring Actinobacteria Biosynthetic Diversity.</title>
        <authorList>
            <person name="Kalkreuter E."/>
            <person name="Kautsar S.A."/>
            <person name="Yang D."/>
            <person name="Bader C.D."/>
            <person name="Teijaro C.N."/>
            <person name="Fluegel L."/>
            <person name="Davis C.M."/>
            <person name="Simpson J.R."/>
            <person name="Lauterbach L."/>
            <person name="Steele A.D."/>
            <person name="Gui C."/>
            <person name="Meng S."/>
            <person name="Li G."/>
            <person name="Viehrig K."/>
            <person name="Ye F."/>
            <person name="Su P."/>
            <person name="Kiefer A.F."/>
            <person name="Nichols A."/>
            <person name="Cepeda A.J."/>
            <person name="Yan W."/>
            <person name="Fan B."/>
            <person name="Jiang Y."/>
            <person name="Adhikari A."/>
            <person name="Zheng C.-J."/>
            <person name="Schuster L."/>
            <person name="Cowan T.M."/>
            <person name="Smanski M.J."/>
            <person name="Chevrette M.G."/>
            <person name="De Carvalho L.P.S."/>
            <person name="Shen B."/>
        </authorList>
    </citation>
    <scope>NUCLEOTIDE SEQUENCE [LARGE SCALE GENOMIC DNA]</scope>
    <source>
        <strain evidence="6 7">NPDC020327</strain>
    </source>
</reference>
<dbReference type="InterPro" id="IPR027417">
    <property type="entry name" value="P-loop_NTPase"/>
</dbReference>
<dbReference type="Gene3D" id="1.10.10.10">
    <property type="entry name" value="Winged helix-like DNA-binding domain superfamily/Winged helix DNA-binding domain"/>
    <property type="match status" value="1"/>
</dbReference>
<dbReference type="CDD" id="cd06170">
    <property type="entry name" value="LuxR_C_like"/>
    <property type="match status" value="1"/>
</dbReference>
<dbReference type="InterPro" id="IPR036388">
    <property type="entry name" value="WH-like_DNA-bd_sf"/>
</dbReference>
<feature type="domain" description="HTH luxR-type" evidence="5">
    <location>
        <begin position="323"/>
        <end position="388"/>
    </location>
</feature>
<dbReference type="SMART" id="SM00421">
    <property type="entry name" value="HTH_LUXR"/>
    <property type="match status" value="1"/>
</dbReference>
<evidence type="ECO:0000256" key="2">
    <source>
        <dbReference type="ARBA" id="ARBA00023125"/>
    </source>
</evidence>
<dbReference type="InterPro" id="IPR041664">
    <property type="entry name" value="AAA_16"/>
</dbReference>
<dbReference type="PANTHER" id="PTHR44688:SF16">
    <property type="entry name" value="DNA-BINDING TRANSCRIPTIONAL ACTIVATOR DEVR_DOSR"/>
    <property type="match status" value="1"/>
</dbReference>
<dbReference type="SUPFAM" id="SSF52540">
    <property type="entry name" value="P-loop containing nucleoside triphosphate hydrolases"/>
    <property type="match status" value="1"/>
</dbReference>
<dbReference type="Pfam" id="PF13191">
    <property type="entry name" value="AAA_16"/>
    <property type="match status" value="1"/>
</dbReference>
<feature type="region of interest" description="Disordered" evidence="4">
    <location>
        <begin position="290"/>
        <end position="319"/>
    </location>
</feature>
<sequence>MPDTPLRGREEEIARLAEILESCTGGDRTLIAIEGPPGAGKSRFLREALTVAERLGLSDLVIAVDNAQHLDEKAVNALVSGRRPPPCGTVNWILARRSVAGAPPLDGVLPNPVDRSERIALSALPHPAAMDMAADVLGARPEPELIRVLGRAGGHPRRLRELLDGMREEGSILVDGAAAHLVADRVPRSLVSRVESSLIGYSDAFRQMVRVAAALGAEISYDDLAAMLGARPSALLPVLDEVIAAGVLAHRNGRLAFQDELLRQLITDWMAPTVRQALSQQADALRREADALRREPGSRARSAPPTDPSAAPGADARPATPLPAEVLKALSEQEATIVALVRDGLTNQQIARRLGLSPHTVNYHLRKIFRLFEIGCRIDLIRMIQGEHRPRVPPQLAAEAPQSDRPQSDRPQSDRPQSDRPQSDRPQPDRPQPSQPQAAAGTTPAPRRA</sequence>
<keyword evidence="3" id="KW-0804">Transcription</keyword>
<dbReference type="PANTHER" id="PTHR44688">
    <property type="entry name" value="DNA-BINDING TRANSCRIPTIONAL ACTIVATOR DEVR_DOSR"/>
    <property type="match status" value="1"/>
</dbReference>
<dbReference type="Proteomes" id="UP001611548">
    <property type="component" value="Unassembled WGS sequence"/>
</dbReference>
<feature type="compositionally biased region" description="Basic and acidic residues" evidence="4">
    <location>
        <begin position="406"/>
        <end position="428"/>
    </location>
</feature>
<dbReference type="EMBL" id="JBIRWE010000002">
    <property type="protein sequence ID" value="MFI1963851.1"/>
    <property type="molecule type" value="Genomic_DNA"/>
</dbReference>
<dbReference type="InterPro" id="IPR000792">
    <property type="entry name" value="Tscrpt_reg_LuxR_C"/>
</dbReference>
<evidence type="ECO:0000259" key="5">
    <source>
        <dbReference type="PROSITE" id="PS50043"/>
    </source>
</evidence>
<organism evidence="6 7">
    <name type="scientific">Streptomyces pathocidini</name>
    <dbReference type="NCBI Taxonomy" id="1650571"/>
    <lineage>
        <taxon>Bacteria</taxon>
        <taxon>Bacillati</taxon>
        <taxon>Actinomycetota</taxon>
        <taxon>Actinomycetes</taxon>
        <taxon>Kitasatosporales</taxon>
        <taxon>Streptomycetaceae</taxon>
        <taxon>Streptomyces</taxon>
    </lineage>
</organism>
<dbReference type="Pfam" id="PF00196">
    <property type="entry name" value="GerE"/>
    <property type="match status" value="1"/>
</dbReference>
<proteinExistence type="predicted"/>
<evidence type="ECO:0000256" key="1">
    <source>
        <dbReference type="ARBA" id="ARBA00023015"/>
    </source>
</evidence>